<dbReference type="AlphaFoldDB" id="A0A2K1K054"/>
<dbReference type="Gramene" id="Pp3c10_22950V3.1">
    <property type="protein sequence ID" value="Pp3c10_22950V3.1"/>
    <property type="gene ID" value="Pp3c10_22950"/>
</dbReference>
<keyword evidence="8" id="KW-1185">Reference proteome</keyword>
<dbReference type="GeneID" id="112287405"/>
<dbReference type="EnsemblPlants" id="Pp3c10_22950V3.1">
    <property type="protein sequence ID" value="Pp3c10_22950V3.1"/>
    <property type="gene ID" value="Pp3c10_22950"/>
</dbReference>
<dbReference type="PaxDb" id="3218-PP1S32_194V6.1"/>
<dbReference type="PROSITE" id="PS51017">
    <property type="entry name" value="CCT"/>
    <property type="match status" value="1"/>
</dbReference>
<evidence type="ECO:0000259" key="5">
    <source>
        <dbReference type="PROSITE" id="PS51017"/>
    </source>
</evidence>
<reference evidence="6 8" key="2">
    <citation type="journal article" date="2018" name="Plant J.">
        <title>The Physcomitrella patens chromosome-scale assembly reveals moss genome structure and evolution.</title>
        <authorList>
            <person name="Lang D."/>
            <person name="Ullrich K.K."/>
            <person name="Murat F."/>
            <person name="Fuchs J."/>
            <person name="Jenkins J."/>
            <person name="Haas F.B."/>
            <person name="Piednoel M."/>
            <person name="Gundlach H."/>
            <person name="Van Bel M."/>
            <person name="Meyberg R."/>
            <person name="Vives C."/>
            <person name="Morata J."/>
            <person name="Symeonidi A."/>
            <person name="Hiss M."/>
            <person name="Muchero W."/>
            <person name="Kamisugi Y."/>
            <person name="Saleh O."/>
            <person name="Blanc G."/>
            <person name="Decker E.L."/>
            <person name="van Gessel N."/>
            <person name="Grimwood J."/>
            <person name="Hayes R.D."/>
            <person name="Graham S.W."/>
            <person name="Gunter L.E."/>
            <person name="McDaniel S.F."/>
            <person name="Hoernstein S.N.W."/>
            <person name="Larsson A."/>
            <person name="Li F.W."/>
            <person name="Perroud P.F."/>
            <person name="Phillips J."/>
            <person name="Ranjan P."/>
            <person name="Rokshar D.S."/>
            <person name="Rothfels C.J."/>
            <person name="Schneider L."/>
            <person name="Shu S."/>
            <person name="Stevenson D.W."/>
            <person name="Thummler F."/>
            <person name="Tillich M."/>
            <person name="Villarreal Aguilar J.C."/>
            <person name="Widiez T."/>
            <person name="Wong G.K."/>
            <person name="Wymore A."/>
            <person name="Zhang Y."/>
            <person name="Zimmer A.D."/>
            <person name="Quatrano R.S."/>
            <person name="Mayer K.F.X."/>
            <person name="Goodstein D."/>
            <person name="Casacuberta J.M."/>
            <person name="Vandepoele K."/>
            <person name="Reski R."/>
            <person name="Cuming A.C."/>
            <person name="Tuskan G.A."/>
            <person name="Maumus F."/>
            <person name="Salse J."/>
            <person name="Schmutz J."/>
            <person name="Rensing S.A."/>
        </authorList>
    </citation>
    <scope>NUCLEOTIDE SEQUENCE [LARGE SCALE GENOMIC DNA]</scope>
    <source>
        <strain evidence="7 8">cv. Gransden 2004</strain>
    </source>
</reference>
<evidence type="ECO:0000256" key="1">
    <source>
        <dbReference type="ARBA" id="ARBA00004123"/>
    </source>
</evidence>
<dbReference type="PANTHER" id="PTHR31874:SF1">
    <property type="entry name" value="ZINC FINGER PROTEIN CONSTANS-LIKE 6"/>
    <property type="match status" value="1"/>
</dbReference>
<dbReference type="OrthoDB" id="153872at2759"/>
<feature type="region of interest" description="Disordered" evidence="4">
    <location>
        <begin position="335"/>
        <end position="371"/>
    </location>
</feature>
<dbReference type="EnsemblPlants" id="Pp3c10_22950V3.2">
    <property type="protein sequence ID" value="Pp3c10_22950V3.2"/>
    <property type="gene ID" value="Pp3c10_22950"/>
</dbReference>
<sequence>MKHLMSTIPTGSQFSSRCESSPPATTEGRALWGPVVQRSTHSGNHSRFRGLENRSNCDAYSHTSKLCDLTSCHVGGFNAVNGARMSTAELHSQWSHQDGDVPLVDLHNAAQLGEDSLRETSFSSSILHDEVREETHSSLLFPEESHHVVVPNGDHCGDRSASESGFRDSGSNMIRGDVDHHVPEMEISWGATEDDKDNYCLDLWDIVGDDIVAQQKQNGRVDDEGDNAERGNEILKIAFISNECKTEMEFCAGDGLNVNMDLTTAVLRSSGLEGGQEELAELGKHIVHSLLRLNYDDVLAAWCHDRSLWTDGKRLQTVPEHFTFDDTAVDDFSLVPKPVTSHPRKRADSSESRDRDASVMRYREKKRSRVSSNKVRYQVRKFNAECRPRLKGRFAKRTYHTAMTQ</sequence>
<dbReference type="InterPro" id="IPR052453">
    <property type="entry name" value="CONSTANS-like_ZF"/>
</dbReference>
<organism evidence="6">
    <name type="scientific">Physcomitrium patens</name>
    <name type="common">Spreading-leaved earth moss</name>
    <name type="synonym">Physcomitrella patens</name>
    <dbReference type="NCBI Taxonomy" id="3218"/>
    <lineage>
        <taxon>Eukaryota</taxon>
        <taxon>Viridiplantae</taxon>
        <taxon>Streptophyta</taxon>
        <taxon>Embryophyta</taxon>
        <taxon>Bryophyta</taxon>
        <taxon>Bryophytina</taxon>
        <taxon>Bryopsida</taxon>
        <taxon>Funariidae</taxon>
        <taxon>Funariales</taxon>
        <taxon>Funariaceae</taxon>
        <taxon>Physcomitrium</taxon>
    </lineage>
</organism>
<dbReference type="Proteomes" id="UP000006727">
    <property type="component" value="Chromosome 10"/>
</dbReference>
<evidence type="ECO:0000313" key="7">
    <source>
        <dbReference type="EnsemblPlants" id="Pp3c10_22950V3.1"/>
    </source>
</evidence>
<name>A0A2K1K054_PHYPA</name>
<reference evidence="6 8" key="1">
    <citation type="journal article" date="2008" name="Science">
        <title>The Physcomitrella genome reveals evolutionary insights into the conquest of land by plants.</title>
        <authorList>
            <person name="Rensing S."/>
            <person name="Lang D."/>
            <person name="Zimmer A."/>
            <person name="Terry A."/>
            <person name="Salamov A."/>
            <person name="Shapiro H."/>
            <person name="Nishiyama T."/>
            <person name="Perroud P.-F."/>
            <person name="Lindquist E."/>
            <person name="Kamisugi Y."/>
            <person name="Tanahashi T."/>
            <person name="Sakakibara K."/>
            <person name="Fujita T."/>
            <person name="Oishi K."/>
            <person name="Shin-I T."/>
            <person name="Kuroki Y."/>
            <person name="Toyoda A."/>
            <person name="Suzuki Y."/>
            <person name="Hashimoto A."/>
            <person name="Yamaguchi K."/>
            <person name="Sugano A."/>
            <person name="Kohara Y."/>
            <person name="Fujiyama A."/>
            <person name="Anterola A."/>
            <person name="Aoki S."/>
            <person name="Ashton N."/>
            <person name="Barbazuk W.B."/>
            <person name="Barker E."/>
            <person name="Bennetzen J."/>
            <person name="Bezanilla M."/>
            <person name="Blankenship R."/>
            <person name="Cho S.H."/>
            <person name="Dutcher S."/>
            <person name="Estelle M."/>
            <person name="Fawcett J.A."/>
            <person name="Gundlach H."/>
            <person name="Hanada K."/>
            <person name="Heyl A."/>
            <person name="Hicks K.A."/>
            <person name="Hugh J."/>
            <person name="Lohr M."/>
            <person name="Mayer K."/>
            <person name="Melkozernov A."/>
            <person name="Murata T."/>
            <person name="Nelson D."/>
            <person name="Pils B."/>
            <person name="Prigge M."/>
            <person name="Reiss B."/>
            <person name="Renner T."/>
            <person name="Rombauts S."/>
            <person name="Rushton P."/>
            <person name="Sanderfoot A."/>
            <person name="Schween G."/>
            <person name="Shiu S.-H."/>
            <person name="Stueber K."/>
            <person name="Theodoulou F.L."/>
            <person name="Tu H."/>
            <person name="Van de Peer Y."/>
            <person name="Verrier P.J."/>
            <person name="Waters E."/>
            <person name="Wood A."/>
            <person name="Yang L."/>
            <person name="Cove D."/>
            <person name="Cuming A."/>
            <person name="Hasebe M."/>
            <person name="Lucas S."/>
            <person name="Mishler D.B."/>
            <person name="Reski R."/>
            <person name="Grigoriev I."/>
            <person name="Quatrano R.S."/>
            <person name="Boore J.L."/>
        </authorList>
    </citation>
    <scope>NUCLEOTIDE SEQUENCE [LARGE SCALE GENOMIC DNA]</scope>
    <source>
        <strain evidence="7 8">cv. Gransden 2004</strain>
    </source>
</reference>
<reference evidence="7" key="3">
    <citation type="submission" date="2020-12" db="UniProtKB">
        <authorList>
            <consortium name="EnsemblPlants"/>
        </authorList>
    </citation>
    <scope>IDENTIFICATION</scope>
</reference>
<feature type="compositionally biased region" description="Polar residues" evidence="4">
    <location>
        <begin position="7"/>
        <end position="24"/>
    </location>
</feature>
<gene>
    <name evidence="7" type="primary">LOC112287405</name>
    <name evidence="6" type="ORF">PHYPA_014276</name>
</gene>
<feature type="domain" description="CCT" evidence="5">
    <location>
        <begin position="355"/>
        <end position="397"/>
    </location>
</feature>
<accession>A0A2K1K054</accession>
<feature type="compositionally biased region" description="Basic and acidic residues" evidence="4">
    <location>
        <begin position="346"/>
        <end position="362"/>
    </location>
</feature>
<dbReference type="PANTHER" id="PTHR31874">
    <property type="entry name" value="CCT MOTIF FAMILY PROTEIN, EXPRESSED"/>
    <property type="match status" value="1"/>
</dbReference>
<dbReference type="InterPro" id="IPR010402">
    <property type="entry name" value="CCT_domain"/>
</dbReference>
<evidence type="ECO:0000256" key="2">
    <source>
        <dbReference type="ARBA" id="ARBA00023242"/>
    </source>
</evidence>
<dbReference type="RefSeq" id="XP_024386115.1">
    <property type="nucleotide sequence ID" value="XM_024530347.2"/>
</dbReference>
<evidence type="ECO:0000256" key="4">
    <source>
        <dbReference type="SAM" id="MobiDB-lite"/>
    </source>
</evidence>
<protein>
    <recommendedName>
        <fullName evidence="5">CCT domain-containing protein</fullName>
    </recommendedName>
</protein>
<evidence type="ECO:0000313" key="8">
    <source>
        <dbReference type="Proteomes" id="UP000006727"/>
    </source>
</evidence>
<proteinExistence type="predicted"/>
<dbReference type="Pfam" id="PF06203">
    <property type="entry name" value="CCT"/>
    <property type="match status" value="1"/>
</dbReference>
<evidence type="ECO:0000313" key="6">
    <source>
        <dbReference type="EMBL" id="PNR47156.1"/>
    </source>
</evidence>
<dbReference type="Gramene" id="Pp3c10_22950V3.2">
    <property type="protein sequence ID" value="Pp3c10_22950V3.2"/>
    <property type="gene ID" value="Pp3c10_22950"/>
</dbReference>
<comment type="subcellular location">
    <subcellularLocation>
        <location evidence="1 3">Nucleus</location>
    </subcellularLocation>
</comment>
<dbReference type="GO" id="GO:0005634">
    <property type="term" value="C:nucleus"/>
    <property type="evidence" value="ECO:0000318"/>
    <property type="project" value="GO_Central"/>
</dbReference>
<evidence type="ECO:0000256" key="3">
    <source>
        <dbReference type="PROSITE-ProRule" id="PRU00357"/>
    </source>
</evidence>
<dbReference type="KEGG" id="ppp:112287405"/>
<feature type="region of interest" description="Disordered" evidence="4">
    <location>
        <begin position="1"/>
        <end position="51"/>
    </location>
</feature>
<keyword evidence="2 3" id="KW-0539">Nucleus</keyword>
<dbReference type="GO" id="GO:0006355">
    <property type="term" value="P:regulation of DNA-templated transcription"/>
    <property type="evidence" value="ECO:0000318"/>
    <property type="project" value="GO_Central"/>
</dbReference>
<dbReference type="EMBL" id="ABEU02000010">
    <property type="protein sequence ID" value="PNR47156.1"/>
    <property type="molecule type" value="Genomic_DNA"/>
</dbReference>